<accession>A0A2A9NNP9</accession>
<evidence type="ECO:0000313" key="1">
    <source>
        <dbReference type="EMBL" id="PFH49897.1"/>
    </source>
</evidence>
<dbReference type="AlphaFoldDB" id="A0A2A9NNP9"/>
<keyword evidence="2" id="KW-1185">Reference proteome</keyword>
<dbReference type="EMBL" id="KZ302016">
    <property type="protein sequence ID" value="PFH49897.1"/>
    <property type="molecule type" value="Genomic_DNA"/>
</dbReference>
<evidence type="ECO:0000313" key="2">
    <source>
        <dbReference type="Proteomes" id="UP000242287"/>
    </source>
</evidence>
<reference evidence="1 2" key="1">
    <citation type="submission" date="2014-02" db="EMBL/GenBank/DDBJ databases">
        <title>Transposable element dynamics among asymbiotic and ectomycorrhizal Amanita fungi.</title>
        <authorList>
            <consortium name="DOE Joint Genome Institute"/>
            <person name="Hess J."/>
            <person name="Skrede I."/>
            <person name="Wolfe B."/>
            <person name="LaButti K."/>
            <person name="Ohm R.A."/>
            <person name="Grigoriev I.V."/>
            <person name="Pringle A."/>
        </authorList>
    </citation>
    <scope>NUCLEOTIDE SEQUENCE [LARGE SCALE GENOMIC DNA]</scope>
    <source>
        <strain evidence="1 2">SKay4041</strain>
    </source>
</reference>
<name>A0A2A9NNP9_9AGAR</name>
<dbReference type="Proteomes" id="UP000242287">
    <property type="component" value="Unassembled WGS sequence"/>
</dbReference>
<proteinExistence type="predicted"/>
<gene>
    <name evidence="1" type="ORF">AMATHDRAFT_62166</name>
</gene>
<protein>
    <submittedName>
        <fullName evidence="1">Uncharacterized protein</fullName>
    </submittedName>
</protein>
<organism evidence="1 2">
    <name type="scientific">Amanita thiersii Skay4041</name>
    <dbReference type="NCBI Taxonomy" id="703135"/>
    <lineage>
        <taxon>Eukaryota</taxon>
        <taxon>Fungi</taxon>
        <taxon>Dikarya</taxon>
        <taxon>Basidiomycota</taxon>
        <taxon>Agaricomycotina</taxon>
        <taxon>Agaricomycetes</taxon>
        <taxon>Agaricomycetidae</taxon>
        <taxon>Agaricales</taxon>
        <taxon>Pluteineae</taxon>
        <taxon>Amanitaceae</taxon>
        <taxon>Amanita</taxon>
    </lineage>
</organism>
<sequence>MGDGRYGVLNFWPVIKIRAREKNRICSTWPATESQMYDGGEGRIMQKHERGYSGMEAGSLNVFQRIL</sequence>